<protein>
    <submittedName>
        <fullName evidence="12">SSD domain-containing protein</fullName>
    </submittedName>
</protein>
<dbReference type="OrthoDB" id="6510177at2759"/>
<evidence type="ECO:0000256" key="7">
    <source>
        <dbReference type="SAM" id="MobiDB-lite"/>
    </source>
</evidence>
<dbReference type="OMA" id="DKFMFAT"/>
<dbReference type="AlphaFoldDB" id="A0A158PK73"/>
<dbReference type="InterPro" id="IPR051697">
    <property type="entry name" value="Patched_domain-protein"/>
</dbReference>
<dbReference type="GO" id="GO:0005886">
    <property type="term" value="C:plasma membrane"/>
    <property type="evidence" value="ECO:0007669"/>
    <property type="project" value="TreeGrafter"/>
</dbReference>
<dbReference type="PROSITE" id="PS50156">
    <property type="entry name" value="SSD"/>
    <property type="match status" value="1"/>
</dbReference>
<keyword evidence="5 8" id="KW-0472">Membrane</keyword>
<evidence type="ECO:0000259" key="9">
    <source>
        <dbReference type="PROSITE" id="PS50156"/>
    </source>
</evidence>
<proteinExistence type="inferred from homology"/>
<organism evidence="12">
    <name type="scientific">Angiostrongylus costaricensis</name>
    <name type="common">Nematode worm</name>
    <dbReference type="NCBI Taxonomy" id="334426"/>
    <lineage>
        <taxon>Eukaryota</taxon>
        <taxon>Metazoa</taxon>
        <taxon>Ecdysozoa</taxon>
        <taxon>Nematoda</taxon>
        <taxon>Chromadorea</taxon>
        <taxon>Rhabditida</taxon>
        <taxon>Rhabditina</taxon>
        <taxon>Rhabditomorpha</taxon>
        <taxon>Strongyloidea</taxon>
        <taxon>Metastrongylidae</taxon>
        <taxon>Angiostrongylus</taxon>
    </lineage>
</organism>
<feature type="domain" description="SSD" evidence="9">
    <location>
        <begin position="312"/>
        <end position="462"/>
    </location>
</feature>
<dbReference type="GO" id="GO:0006897">
    <property type="term" value="P:endocytosis"/>
    <property type="evidence" value="ECO:0007669"/>
    <property type="project" value="TreeGrafter"/>
</dbReference>
<feature type="transmembrane region" description="Helical" evidence="8">
    <location>
        <begin position="436"/>
        <end position="462"/>
    </location>
</feature>
<feature type="transmembrane region" description="Helical" evidence="8">
    <location>
        <begin position="408"/>
        <end position="429"/>
    </location>
</feature>
<keyword evidence="3 8" id="KW-0812">Transmembrane</keyword>
<feature type="transmembrane region" description="Helical" evidence="8">
    <location>
        <begin position="74"/>
        <end position="92"/>
    </location>
</feature>
<dbReference type="GO" id="GO:0030659">
    <property type="term" value="C:cytoplasmic vesicle membrane"/>
    <property type="evidence" value="ECO:0007669"/>
    <property type="project" value="TreeGrafter"/>
</dbReference>
<dbReference type="InterPro" id="IPR000731">
    <property type="entry name" value="SSD"/>
</dbReference>
<evidence type="ECO:0000256" key="4">
    <source>
        <dbReference type="ARBA" id="ARBA00022989"/>
    </source>
</evidence>
<dbReference type="Proteomes" id="UP000267027">
    <property type="component" value="Unassembled WGS sequence"/>
</dbReference>
<reference evidence="10 11" key="2">
    <citation type="submission" date="2018-11" db="EMBL/GenBank/DDBJ databases">
        <authorList>
            <consortium name="Pathogen Informatics"/>
        </authorList>
    </citation>
    <scope>NUCLEOTIDE SEQUENCE [LARGE SCALE GENOMIC DNA]</scope>
    <source>
        <strain evidence="10 11">Costa Rica</strain>
    </source>
</reference>
<evidence type="ECO:0000256" key="1">
    <source>
        <dbReference type="ARBA" id="ARBA00004141"/>
    </source>
</evidence>
<dbReference type="EMBL" id="UYYA01004337">
    <property type="protein sequence ID" value="VDM61276.1"/>
    <property type="molecule type" value="Genomic_DNA"/>
</dbReference>
<evidence type="ECO:0000256" key="8">
    <source>
        <dbReference type="SAM" id="Phobius"/>
    </source>
</evidence>
<feature type="region of interest" description="Disordered" evidence="7">
    <location>
        <begin position="1"/>
        <end position="25"/>
    </location>
</feature>
<accession>A0A158PK73</accession>
<dbReference type="InterPro" id="IPR003392">
    <property type="entry name" value="PTHD_SSD"/>
</dbReference>
<evidence type="ECO:0000256" key="3">
    <source>
        <dbReference type="ARBA" id="ARBA00022692"/>
    </source>
</evidence>
<name>A0A158PK73_ANGCS</name>
<evidence type="ECO:0000313" key="12">
    <source>
        <dbReference type="WBParaSite" id="ACOC_0000969001-mRNA-1"/>
    </source>
</evidence>
<evidence type="ECO:0000256" key="2">
    <source>
        <dbReference type="ARBA" id="ARBA00005585"/>
    </source>
</evidence>
<evidence type="ECO:0000256" key="5">
    <source>
        <dbReference type="ARBA" id="ARBA00023136"/>
    </source>
</evidence>
<feature type="transmembrane region" description="Helical" evidence="8">
    <location>
        <begin position="341"/>
        <end position="360"/>
    </location>
</feature>
<dbReference type="Pfam" id="PF02460">
    <property type="entry name" value="Patched"/>
    <property type="match status" value="1"/>
</dbReference>
<feature type="transmembrane region" description="Helical" evidence="8">
    <location>
        <begin position="367"/>
        <end position="388"/>
    </location>
</feature>
<dbReference type="PANTHER" id="PTHR10796:SF87">
    <property type="entry name" value="SSD DOMAIN-CONTAINING PROTEIN"/>
    <property type="match status" value="1"/>
</dbReference>
<feature type="transmembrane region" description="Helical" evidence="8">
    <location>
        <begin position="514"/>
        <end position="536"/>
    </location>
</feature>
<dbReference type="WBParaSite" id="ACOC_0000969001-mRNA-1">
    <property type="protein sequence ID" value="ACOC_0000969001-mRNA-1"/>
    <property type="gene ID" value="ACOC_0000969001"/>
</dbReference>
<evidence type="ECO:0000313" key="10">
    <source>
        <dbReference type="EMBL" id="VDM61276.1"/>
    </source>
</evidence>
<dbReference type="Gene3D" id="1.20.1640.10">
    <property type="entry name" value="Multidrug efflux transporter AcrB transmembrane domain"/>
    <property type="match status" value="1"/>
</dbReference>
<comment type="similarity">
    <text evidence="2">Belongs to the patched family.</text>
</comment>
<keyword evidence="4 8" id="KW-1133">Transmembrane helix</keyword>
<comment type="subcellular location">
    <subcellularLocation>
        <location evidence="1">Membrane</location>
        <topology evidence="1">Multi-pass membrane protein</topology>
    </subcellularLocation>
</comment>
<keyword evidence="6" id="KW-0325">Glycoprotein</keyword>
<keyword evidence="11" id="KW-1185">Reference proteome</keyword>
<evidence type="ECO:0000313" key="11">
    <source>
        <dbReference type="Proteomes" id="UP000267027"/>
    </source>
</evidence>
<dbReference type="PANTHER" id="PTHR10796">
    <property type="entry name" value="PATCHED-RELATED"/>
    <property type="match status" value="1"/>
</dbReference>
<sequence>MDRWDETTRPVASARPASSCSGQVAGWPAATRPPLSQAPLVSTTMESPGYVLSAKIREFFKYTGILVHRYPAPFFWIPVFLTVFSAIGLLLFKEENRIWYLYSPSGAASHYEHSVANEFFNDRGGKFWLEIAITTRDMGNLLRENYFDEVEALASYLQYNFTTDCLIGDGETKCAFAELCSGSSCSENQVIPLFNLIYRNASSRLHPNFRLTYPTMHLYNDEYYVAEHFAGVEIDKNTNVISSVKVVVLYFRTDRQNEENAKNLQRWESSIFDYVEQFQHPVLNITCNSDALIAREVRKNGLACLPYFGISVTLVYCFILITNRREHFRFGHSVCMGFLGIAGPLMAVGTTFCLLFLFGIPFNSITLVMPFLIIGVGSDDVFIIIHAMRKTNKKMSLEDQIAETMEEAGPSITVTSVTNILSFGIGVLTPTPAISLFCLYTCVGLAVDFVYQLTFFVAALVYEEMRISNTEKPAIVNVVVNQKEMVSAKLSVRSVHPADPNGIVSKYCKLLESVTIRLALLVVLVIYWATSIYGCLKMEIRMDSTKLVMKESSLHNVVYVYENFLWKEGQLVMVFVNSPPDLSLEVNQRRMLGLVSEFESLPYSMGRNSTSFWLRSFLYQSTLYHTKEGFYSLLDRWLKDSENSGWRWNDMIRLKRDVNGMVVGVDK</sequence>
<dbReference type="SUPFAM" id="SSF82866">
    <property type="entry name" value="Multidrug efflux transporter AcrB transmembrane domain"/>
    <property type="match status" value="1"/>
</dbReference>
<reference evidence="12" key="1">
    <citation type="submission" date="2016-04" db="UniProtKB">
        <authorList>
            <consortium name="WormBaseParasite"/>
        </authorList>
    </citation>
    <scope>IDENTIFICATION</scope>
</reference>
<feature type="transmembrane region" description="Helical" evidence="8">
    <location>
        <begin position="302"/>
        <end position="321"/>
    </location>
</feature>
<dbReference type="GO" id="GO:0018996">
    <property type="term" value="P:molting cycle, collagen and cuticulin-based cuticle"/>
    <property type="evidence" value="ECO:0007669"/>
    <property type="project" value="TreeGrafter"/>
</dbReference>
<evidence type="ECO:0000256" key="6">
    <source>
        <dbReference type="ARBA" id="ARBA00023180"/>
    </source>
</evidence>
<gene>
    <name evidence="10" type="ORF">ACOC_LOCUS9691</name>
</gene>